<evidence type="ECO:0000313" key="6">
    <source>
        <dbReference type="EMBL" id="SJZ78634.1"/>
    </source>
</evidence>
<dbReference type="CDD" id="cd17273">
    <property type="entry name" value="RMtype1_S_EcoJA69PI-TRD1-CR1_like"/>
    <property type="match status" value="1"/>
</dbReference>
<evidence type="ECO:0000256" key="3">
    <source>
        <dbReference type="ARBA" id="ARBA00023125"/>
    </source>
</evidence>
<dbReference type="InterPro" id="IPR044946">
    <property type="entry name" value="Restrct_endonuc_typeI_TRD_sf"/>
</dbReference>
<evidence type="ECO:0000256" key="4">
    <source>
        <dbReference type="ARBA" id="ARBA00038652"/>
    </source>
</evidence>
<dbReference type="Proteomes" id="UP000196365">
    <property type="component" value="Unassembled WGS sequence"/>
</dbReference>
<dbReference type="SUPFAM" id="SSF116734">
    <property type="entry name" value="DNA methylase specificity domain"/>
    <property type="match status" value="2"/>
</dbReference>
<comment type="subunit">
    <text evidence="4">The methyltransferase is composed of M and S polypeptides.</text>
</comment>
<keyword evidence="3" id="KW-0238">DNA-binding</keyword>
<dbReference type="GO" id="GO:0009307">
    <property type="term" value="P:DNA restriction-modification system"/>
    <property type="evidence" value="ECO:0007669"/>
    <property type="project" value="UniProtKB-KW"/>
</dbReference>
<feature type="domain" description="Type I restriction modification DNA specificity" evidence="5">
    <location>
        <begin position="68"/>
        <end position="227"/>
    </location>
</feature>
<reference evidence="6 7" key="1">
    <citation type="submission" date="2017-02" db="EMBL/GenBank/DDBJ databases">
        <authorList>
            <person name="Peterson S.W."/>
        </authorList>
    </citation>
    <scope>NUCLEOTIDE SEQUENCE [LARGE SCALE GENOMIC DNA]</scope>
    <source>
        <strain evidence="6 7">DSM 15102</strain>
    </source>
</reference>
<dbReference type="InterPro" id="IPR000055">
    <property type="entry name" value="Restrct_endonuc_typeI_TRD"/>
</dbReference>
<dbReference type="GO" id="GO:0003677">
    <property type="term" value="F:DNA binding"/>
    <property type="evidence" value="ECO:0007669"/>
    <property type="project" value="UniProtKB-KW"/>
</dbReference>
<dbReference type="InterPro" id="IPR051212">
    <property type="entry name" value="Type-I_RE_S_subunit"/>
</dbReference>
<proteinExistence type="inferred from homology"/>
<dbReference type="RefSeq" id="WP_087679079.1">
    <property type="nucleotide sequence ID" value="NZ_FUWV01000011.1"/>
</dbReference>
<dbReference type="Gene3D" id="3.90.220.20">
    <property type="entry name" value="DNA methylase specificity domains"/>
    <property type="match status" value="2"/>
</dbReference>
<dbReference type="PANTHER" id="PTHR43140">
    <property type="entry name" value="TYPE-1 RESTRICTION ENZYME ECOKI SPECIFICITY PROTEIN"/>
    <property type="match status" value="1"/>
</dbReference>
<dbReference type="PANTHER" id="PTHR43140:SF1">
    <property type="entry name" value="TYPE I RESTRICTION ENZYME ECOKI SPECIFICITY SUBUNIT"/>
    <property type="match status" value="1"/>
</dbReference>
<organism evidence="6 7">
    <name type="scientific">Garciella nitratireducens DSM 15102</name>
    <dbReference type="NCBI Taxonomy" id="1121911"/>
    <lineage>
        <taxon>Bacteria</taxon>
        <taxon>Bacillati</taxon>
        <taxon>Bacillota</taxon>
        <taxon>Clostridia</taxon>
        <taxon>Eubacteriales</taxon>
        <taxon>Eubacteriaceae</taxon>
        <taxon>Garciella</taxon>
    </lineage>
</organism>
<name>A0A1T4NHC2_9FIRM</name>
<dbReference type="OrthoDB" id="9811611at2"/>
<dbReference type="AlphaFoldDB" id="A0A1T4NHC2"/>
<evidence type="ECO:0000256" key="2">
    <source>
        <dbReference type="ARBA" id="ARBA00022747"/>
    </source>
</evidence>
<dbReference type="EMBL" id="FUWV01000011">
    <property type="protein sequence ID" value="SJZ78634.1"/>
    <property type="molecule type" value="Genomic_DNA"/>
</dbReference>
<gene>
    <name evidence="6" type="ORF">SAMN02745973_01683</name>
</gene>
<keyword evidence="2" id="KW-0680">Restriction system</keyword>
<evidence type="ECO:0000256" key="1">
    <source>
        <dbReference type="ARBA" id="ARBA00010923"/>
    </source>
</evidence>
<keyword evidence="7" id="KW-1185">Reference proteome</keyword>
<dbReference type="Pfam" id="PF01420">
    <property type="entry name" value="Methylase_S"/>
    <property type="match status" value="2"/>
</dbReference>
<evidence type="ECO:0000313" key="7">
    <source>
        <dbReference type="Proteomes" id="UP000196365"/>
    </source>
</evidence>
<feature type="domain" description="Type I restriction modification DNA specificity" evidence="5">
    <location>
        <begin position="294"/>
        <end position="470"/>
    </location>
</feature>
<accession>A0A1T4NHC2</accession>
<protein>
    <submittedName>
        <fullName evidence="6">Type I restriction enzyme, S subunit</fullName>
    </submittedName>
</protein>
<comment type="similarity">
    <text evidence="1">Belongs to the type-I restriction system S methylase family.</text>
</comment>
<sequence>MDTQRLKDKILQLAIQGKLVEQDKNDEPASELLQRIKEERDKLIKEKKIRKPKKLPPIEEDEKPFEIPEGWEWVRLGEVVNILGNKKEKGLKLPYLDVEFLRGKDTNNFKDTGMLSKAGDILILVDGQNSGELFEVKEIGYVGSTLRKLHISKELYIQYIVKNIEFNQKIYVDNKTGSAIPHLNRNLFNNTLIPLPPPAEQKRIVEKVDELFALIDELDSNKKDLLEVINLTRNQVLQEAIQGKLVEQNPEDEPASVLIQRIKEERDKLVREGKIRKPKKLPPIKEEEKPFAIPEGWEWVRLGEVGAIVGGGTPKTSVKEYWEGGTIPWLTPADLSNYTDKYISRGKRNITPLGLKESSAQLMPKGTVLFSSRAPIGYTVISQNEICTNQGFKSCIPFIINMNEYLYYYLIYSAKLINENASGTTFKEVSGTEVSKLILPLPPLAEQKRIVEKVDMIMEMLDKLEKELIINI</sequence>
<evidence type="ECO:0000259" key="5">
    <source>
        <dbReference type="Pfam" id="PF01420"/>
    </source>
</evidence>